<accession>A0A0B2RPE9</accession>
<feature type="domain" description="Diacylglycerol kinase accessory" evidence="5">
    <location>
        <begin position="18"/>
        <end position="106"/>
    </location>
</feature>
<sequence length="134" mass="15471">MKKSCDRGLKNILRMHVKKINCSEWEQVLVPTSVRAIVALNLHSYGSGRNPWGNLTPEYLEKRGFIEAQFDDGLLEIFGLKQGWHATFVMSELISAKHIAQRSNFRQQLFDWKLEVGNGKMHLCKWMENPGNNL</sequence>
<keyword evidence="2" id="KW-0547">Nucleotide-binding</keyword>
<dbReference type="GO" id="GO:0016020">
    <property type="term" value="C:membrane"/>
    <property type="evidence" value="ECO:0007669"/>
    <property type="project" value="TreeGrafter"/>
</dbReference>
<dbReference type="GO" id="GO:0005524">
    <property type="term" value="F:ATP binding"/>
    <property type="evidence" value="ECO:0007669"/>
    <property type="project" value="UniProtKB-KW"/>
</dbReference>
<keyword evidence="1 6" id="KW-0808">Transferase</keyword>
<dbReference type="PANTHER" id="PTHR11255:SF80">
    <property type="entry name" value="EYE-SPECIFIC DIACYLGLYCEROL KINASE"/>
    <property type="match status" value="1"/>
</dbReference>
<reference evidence="6" key="1">
    <citation type="submission" date="2014-07" db="EMBL/GenBank/DDBJ databases">
        <title>Identification of a novel salt tolerance gene in wild soybean by whole-genome sequencing.</title>
        <authorList>
            <person name="Lam H.-M."/>
            <person name="Qi X."/>
            <person name="Li M.-W."/>
            <person name="Liu X."/>
            <person name="Xie M."/>
            <person name="Ni M."/>
            <person name="Xu X."/>
        </authorList>
    </citation>
    <scope>NUCLEOTIDE SEQUENCE [LARGE SCALE GENOMIC DNA]</scope>
    <source>
        <tissue evidence="6">Root</tissue>
    </source>
</reference>
<dbReference type="GO" id="GO:0007200">
    <property type="term" value="P:phospholipase C-activating G protein-coupled receptor signaling pathway"/>
    <property type="evidence" value="ECO:0007669"/>
    <property type="project" value="InterPro"/>
</dbReference>
<evidence type="ECO:0000256" key="2">
    <source>
        <dbReference type="ARBA" id="ARBA00022741"/>
    </source>
</evidence>
<protein>
    <submittedName>
        <fullName evidence="6">Diacylglycerol kinase theta</fullName>
        <ecNumber evidence="6">2.7.1.107</ecNumber>
    </submittedName>
</protein>
<evidence type="ECO:0000256" key="4">
    <source>
        <dbReference type="ARBA" id="ARBA00022840"/>
    </source>
</evidence>
<dbReference type="EC" id="2.7.1.107" evidence="6"/>
<dbReference type="Pfam" id="PF00609">
    <property type="entry name" value="DAGK_acc"/>
    <property type="match status" value="1"/>
</dbReference>
<keyword evidence="4" id="KW-0067">ATP-binding</keyword>
<dbReference type="InterPro" id="IPR000756">
    <property type="entry name" value="Diacylglycerol_kin_accessory"/>
</dbReference>
<evidence type="ECO:0000256" key="3">
    <source>
        <dbReference type="ARBA" id="ARBA00022777"/>
    </source>
</evidence>
<organism evidence="6">
    <name type="scientific">Glycine soja</name>
    <name type="common">Wild soybean</name>
    <dbReference type="NCBI Taxonomy" id="3848"/>
    <lineage>
        <taxon>Eukaryota</taxon>
        <taxon>Viridiplantae</taxon>
        <taxon>Streptophyta</taxon>
        <taxon>Embryophyta</taxon>
        <taxon>Tracheophyta</taxon>
        <taxon>Spermatophyta</taxon>
        <taxon>Magnoliopsida</taxon>
        <taxon>eudicotyledons</taxon>
        <taxon>Gunneridae</taxon>
        <taxon>Pentapetalae</taxon>
        <taxon>rosids</taxon>
        <taxon>fabids</taxon>
        <taxon>Fabales</taxon>
        <taxon>Fabaceae</taxon>
        <taxon>Papilionoideae</taxon>
        <taxon>50 kb inversion clade</taxon>
        <taxon>NPAAA clade</taxon>
        <taxon>indigoferoid/millettioid clade</taxon>
        <taxon>Phaseoleae</taxon>
        <taxon>Glycine</taxon>
        <taxon>Glycine subgen. Soja</taxon>
    </lineage>
</organism>
<dbReference type="PANTHER" id="PTHR11255">
    <property type="entry name" value="DIACYLGLYCEROL KINASE"/>
    <property type="match status" value="1"/>
</dbReference>
<name>A0A0B2RPE9_GLYSO</name>
<keyword evidence="3 6" id="KW-0418">Kinase</keyword>
<evidence type="ECO:0000256" key="1">
    <source>
        <dbReference type="ARBA" id="ARBA00022679"/>
    </source>
</evidence>
<dbReference type="SUPFAM" id="SSF111331">
    <property type="entry name" value="NAD kinase/diacylglycerol kinase-like"/>
    <property type="match status" value="1"/>
</dbReference>
<dbReference type="InterPro" id="IPR016064">
    <property type="entry name" value="NAD/diacylglycerol_kinase_sf"/>
</dbReference>
<proteinExistence type="predicted"/>
<dbReference type="EMBL" id="KN647718">
    <property type="protein sequence ID" value="KHN36361.1"/>
    <property type="molecule type" value="Genomic_DNA"/>
</dbReference>
<evidence type="ECO:0000313" key="6">
    <source>
        <dbReference type="EMBL" id="KHN36361.1"/>
    </source>
</evidence>
<gene>
    <name evidence="6" type="ORF">glysoja_043572</name>
</gene>
<dbReference type="GO" id="GO:0004143">
    <property type="term" value="F:ATP-dependent diacylglycerol kinase activity"/>
    <property type="evidence" value="ECO:0007669"/>
    <property type="project" value="UniProtKB-EC"/>
</dbReference>
<dbReference type="AlphaFoldDB" id="A0A0B2RPE9"/>
<dbReference type="InterPro" id="IPR037607">
    <property type="entry name" value="DGK"/>
</dbReference>
<evidence type="ECO:0000259" key="5">
    <source>
        <dbReference type="Pfam" id="PF00609"/>
    </source>
</evidence>
<dbReference type="Proteomes" id="UP000053555">
    <property type="component" value="Unassembled WGS sequence"/>
</dbReference>